<name>A0A844Y4Q1_9SPHN</name>
<evidence type="ECO:0000313" key="2">
    <source>
        <dbReference type="EMBL" id="MXO52806.1"/>
    </source>
</evidence>
<dbReference type="CDD" id="cd05233">
    <property type="entry name" value="SDR_c"/>
    <property type="match status" value="1"/>
</dbReference>
<dbReference type="PRINTS" id="PR00081">
    <property type="entry name" value="GDHRDH"/>
</dbReference>
<organism evidence="2 3">
    <name type="scientific">Qipengyuania pelagi</name>
    <dbReference type="NCBI Taxonomy" id="994320"/>
    <lineage>
        <taxon>Bacteria</taxon>
        <taxon>Pseudomonadati</taxon>
        <taxon>Pseudomonadota</taxon>
        <taxon>Alphaproteobacteria</taxon>
        <taxon>Sphingomonadales</taxon>
        <taxon>Erythrobacteraceae</taxon>
        <taxon>Qipengyuania</taxon>
    </lineage>
</organism>
<sequence length="262" mass="27427">MNRFSGNTIIVTGSSSGIGAAIARRFSEEGANVVLNSRTREDLEDVAKDFPDERTLIVEGAIGGADFAKEIVEKTVERFGGLDVLVNNAGIAATGQLSEAEDEDIESVIDINVKGMLYMCRAAIPELAKSEIAGGASIVNTSSVSGSGGDWTMPIYNASKGAVTNLTRGLALQLGAQGIRVNAVLPSLTRTEMSEGIRDKKELMQAFLRRIPLGRAGEPEDVASVVAFLASEDARFVTGANLPVDGGVSASNGQPNFMAFGD</sequence>
<dbReference type="GO" id="GO:0047936">
    <property type="term" value="F:glucose 1-dehydrogenase [NAD(P)+] activity"/>
    <property type="evidence" value="ECO:0007669"/>
    <property type="project" value="UniProtKB-EC"/>
</dbReference>
<reference evidence="2 3" key="1">
    <citation type="submission" date="2019-12" db="EMBL/GenBank/DDBJ databases">
        <title>Genomic-based taxomic classification of the family Erythrobacteraceae.</title>
        <authorList>
            <person name="Xu L."/>
        </authorList>
    </citation>
    <scope>NUCLEOTIDE SEQUENCE [LARGE SCALE GENOMIC DNA]</scope>
    <source>
        <strain evidence="2 3">JCM 17468</strain>
    </source>
</reference>
<dbReference type="InterPro" id="IPR020904">
    <property type="entry name" value="Sc_DH/Rdtase_CS"/>
</dbReference>
<accession>A0A844Y4Q1</accession>
<dbReference type="PANTHER" id="PTHR43975:SF2">
    <property type="entry name" value="EG:BACR7A4.14 PROTEIN-RELATED"/>
    <property type="match status" value="1"/>
</dbReference>
<keyword evidence="2" id="KW-0560">Oxidoreductase</keyword>
<protein>
    <submittedName>
        <fullName evidence="2">Glucose 1-dehydrogenase</fullName>
        <ecNumber evidence="2">1.1.1.47</ecNumber>
    </submittedName>
</protein>
<gene>
    <name evidence="2" type="ORF">GRI47_02140</name>
</gene>
<keyword evidence="3" id="KW-1185">Reference proteome</keyword>
<dbReference type="RefSeq" id="WP_160659740.1">
    <property type="nucleotide sequence ID" value="NZ_BAABDV010000001.1"/>
</dbReference>
<comment type="similarity">
    <text evidence="1">Belongs to the short-chain dehydrogenases/reductases (SDR) family.</text>
</comment>
<dbReference type="InterPro" id="IPR002347">
    <property type="entry name" value="SDR_fam"/>
</dbReference>
<dbReference type="Gene3D" id="3.40.50.720">
    <property type="entry name" value="NAD(P)-binding Rossmann-like Domain"/>
    <property type="match status" value="1"/>
</dbReference>
<dbReference type="EC" id="1.1.1.47" evidence="2"/>
<dbReference type="Pfam" id="PF13561">
    <property type="entry name" value="adh_short_C2"/>
    <property type="match status" value="1"/>
</dbReference>
<proteinExistence type="inferred from homology"/>
<dbReference type="FunFam" id="3.40.50.720:FF:000084">
    <property type="entry name" value="Short-chain dehydrogenase reductase"/>
    <property type="match status" value="1"/>
</dbReference>
<dbReference type="PROSITE" id="PS00061">
    <property type="entry name" value="ADH_SHORT"/>
    <property type="match status" value="1"/>
</dbReference>
<dbReference type="PRINTS" id="PR00080">
    <property type="entry name" value="SDRFAMILY"/>
</dbReference>
<dbReference type="EMBL" id="WTYD01000001">
    <property type="protein sequence ID" value="MXO52806.1"/>
    <property type="molecule type" value="Genomic_DNA"/>
</dbReference>
<dbReference type="OrthoDB" id="7500984at2"/>
<evidence type="ECO:0000313" key="3">
    <source>
        <dbReference type="Proteomes" id="UP000430272"/>
    </source>
</evidence>
<evidence type="ECO:0000256" key="1">
    <source>
        <dbReference type="ARBA" id="ARBA00006484"/>
    </source>
</evidence>
<dbReference type="SUPFAM" id="SSF51735">
    <property type="entry name" value="NAD(P)-binding Rossmann-fold domains"/>
    <property type="match status" value="1"/>
</dbReference>
<dbReference type="AlphaFoldDB" id="A0A844Y4Q1"/>
<dbReference type="PANTHER" id="PTHR43975">
    <property type="entry name" value="ZGC:101858"/>
    <property type="match status" value="1"/>
</dbReference>
<comment type="caution">
    <text evidence="2">The sequence shown here is derived from an EMBL/GenBank/DDBJ whole genome shotgun (WGS) entry which is preliminary data.</text>
</comment>
<dbReference type="Proteomes" id="UP000430272">
    <property type="component" value="Unassembled WGS sequence"/>
</dbReference>
<dbReference type="NCBIfam" id="NF005559">
    <property type="entry name" value="PRK07231.1"/>
    <property type="match status" value="1"/>
</dbReference>
<dbReference type="InterPro" id="IPR036291">
    <property type="entry name" value="NAD(P)-bd_dom_sf"/>
</dbReference>